<dbReference type="InterPro" id="IPR038765">
    <property type="entry name" value="Papain-like_cys_pep_sf"/>
</dbReference>
<dbReference type="Pfam" id="PF00112">
    <property type="entry name" value="Peptidase_C1"/>
    <property type="match status" value="1"/>
</dbReference>
<dbReference type="SMART" id="SM00645">
    <property type="entry name" value="Pept_C1"/>
    <property type="match status" value="1"/>
</dbReference>
<evidence type="ECO:0000259" key="8">
    <source>
        <dbReference type="SMART" id="SM00645"/>
    </source>
</evidence>
<dbReference type="GO" id="GO:0004197">
    <property type="term" value="F:cysteine-type endopeptidase activity"/>
    <property type="evidence" value="ECO:0007669"/>
    <property type="project" value="InterPro"/>
</dbReference>
<proteinExistence type="inferred from homology"/>
<dbReference type="GO" id="GO:0006508">
    <property type="term" value="P:proteolysis"/>
    <property type="evidence" value="ECO:0007669"/>
    <property type="project" value="UniProtKB-KW"/>
</dbReference>
<evidence type="ECO:0000256" key="7">
    <source>
        <dbReference type="SAM" id="SignalP"/>
    </source>
</evidence>
<feature type="chain" id="PRO_5042816071" description="Peptidase C1A papain C-terminal domain-containing protein" evidence="7">
    <location>
        <begin position="22"/>
        <end position="355"/>
    </location>
</feature>
<keyword evidence="3 7" id="KW-0732">Signal</keyword>
<evidence type="ECO:0000256" key="3">
    <source>
        <dbReference type="ARBA" id="ARBA00022729"/>
    </source>
</evidence>
<dbReference type="PANTHER" id="PTHR12411">
    <property type="entry name" value="CYSTEINE PROTEASE FAMILY C1-RELATED"/>
    <property type="match status" value="1"/>
</dbReference>
<comment type="similarity">
    <text evidence="1">Belongs to the peptidase C1 family.</text>
</comment>
<name>A0AAN9XY76_9HEMI</name>
<comment type="caution">
    <text evidence="9">The sequence shown here is derived from an EMBL/GenBank/DDBJ whole genome shotgun (WGS) entry which is preliminary data.</text>
</comment>
<dbReference type="Proteomes" id="UP001367676">
    <property type="component" value="Unassembled WGS sequence"/>
</dbReference>
<organism evidence="9 10">
    <name type="scientific">Parthenolecanium corni</name>
    <dbReference type="NCBI Taxonomy" id="536013"/>
    <lineage>
        <taxon>Eukaryota</taxon>
        <taxon>Metazoa</taxon>
        <taxon>Ecdysozoa</taxon>
        <taxon>Arthropoda</taxon>
        <taxon>Hexapoda</taxon>
        <taxon>Insecta</taxon>
        <taxon>Pterygota</taxon>
        <taxon>Neoptera</taxon>
        <taxon>Paraneoptera</taxon>
        <taxon>Hemiptera</taxon>
        <taxon>Sternorrhyncha</taxon>
        <taxon>Coccoidea</taxon>
        <taxon>Coccidae</taxon>
        <taxon>Parthenolecanium</taxon>
    </lineage>
</organism>
<reference evidence="9 10" key="1">
    <citation type="submission" date="2024-03" db="EMBL/GenBank/DDBJ databases">
        <title>Adaptation during the transition from Ophiocordyceps entomopathogen to insect associate is accompanied by gene loss and intensified selection.</title>
        <authorList>
            <person name="Ward C.M."/>
            <person name="Onetto C.A."/>
            <person name="Borneman A.R."/>
        </authorList>
    </citation>
    <scope>NUCLEOTIDE SEQUENCE [LARGE SCALE GENOMIC DNA]</scope>
    <source>
        <strain evidence="9">AWRI1</strain>
        <tissue evidence="9">Single Adult Female</tissue>
    </source>
</reference>
<keyword evidence="6" id="KW-1015">Disulfide bond</keyword>
<dbReference type="Gene3D" id="3.90.70.10">
    <property type="entry name" value="Cysteine proteinases"/>
    <property type="match status" value="1"/>
</dbReference>
<evidence type="ECO:0000256" key="5">
    <source>
        <dbReference type="ARBA" id="ARBA00022807"/>
    </source>
</evidence>
<evidence type="ECO:0000256" key="2">
    <source>
        <dbReference type="ARBA" id="ARBA00022670"/>
    </source>
</evidence>
<dbReference type="InterPro" id="IPR012599">
    <property type="entry name" value="Propeptide_C1A"/>
</dbReference>
<dbReference type="EMBL" id="JBBCAQ010000037">
    <property type="protein sequence ID" value="KAK7574032.1"/>
    <property type="molecule type" value="Genomic_DNA"/>
</dbReference>
<feature type="domain" description="Peptidase C1A papain C-terminal" evidence="8">
    <location>
        <begin position="97"/>
        <end position="342"/>
    </location>
</feature>
<dbReference type="InterPro" id="IPR013128">
    <property type="entry name" value="Peptidase_C1A"/>
</dbReference>
<sequence length="355" mass="40727">MGLISWWKVLTILIAVQFTWSVENPSELSRQYLENIINHVNSAGAHWEAGHNFDEIDHEMVHHMLGTELLAHDLPHETKIDHTQYHPPNALPGEMEHKKEFDGIKEWHKCASVKKIKNQGKCASDWVVAPVSVIEDRMCIYNNGTSIELSAHEPLSCCKTCGWGCRKGYPQMVYKRYITKGLVTGGEYGSKKGCQPYEIKPCKRNFKKCFLQDKYETPKCKPYCYNKEHPKKYSEDHHKGKMAFHIGCPFCAAGELSRHGPLSAVMKVYEDFLTYKKGVYHHVTGKPLGYLTVKLVGFNDTAKPSYWMAVNSWGQKWGDKGMFKIRRVVDECMIEGSIRGITVKDNYQRSSEEEE</sequence>
<keyword evidence="5" id="KW-0788">Thiol protease</keyword>
<feature type="signal peptide" evidence="7">
    <location>
        <begin position="1"/>
        <end position="21"/>
    </location>
</feature>
<evidence type="ECO:0000256" key="1">
    <source>
        <dbReference type="ARBA" id="ARBA00008455"/>
    </source>
</evidence>
<evidence type="ECO:0000313" key="9">
    <source>
        <dbReference type="EMBL" id="KAK7574032.1"/>
    </source>
</evidence>
<gene>
    <name evidence="9" type="ORF">V9T40_011223</name>
</gene>
<keyword evidence="2" id="KW-0645">Protease</keyword>
<dbReference type="SUPFAM" id="SSF54001">
    <property type="entry name" value="Cysteine proteinases"/>
    <property type="match status" value="1"/>
</dbReference>
<evidence type="ECO:0000313" key="10">
    <source>
        <dbReference type="Proteomes" id="UP001367676"/>
    </source>
</evidence>
<dbReference type="InterPro" id="IPR000668">
    <property type="entry name" value="Peptidase_C1A_C"/>
</dbReference>
<dbReference type="Pfam" id="PF08127">
    <property type="entry name" value="Propeptide_C1"/>
    <property type="match status" value="1"/>
</dbReference>
<evidence type="ECO:0000256" key="6">
    <source>
        <dbReference type="ARBA" id="ARBA00023157"/>
    </source>
</evidence>
<keyword evidence="4" id="KW-0378">Hydrolase</keyword>
<evidence type="ECO:0000256" key="4">
    <source>
        <dbReference type="ARBA" id="ARBA00022801"/>
    </source>
</evidence>
<protein>
    <recommendedName>
        <fullName evidence="8">Peptidase C1A papain C-terminal domain-containing protein</fullName>
    </recommendedName>
</protein>
<keyword evidence="10" id="KW-1185">Reference proteome</keyword>
<accession>A0AAN9XY76</accession>
<dbReference type="AlphaFoldDB" id="A0AAN9XY76"/>